<protein>
    <submittedName>
        <fullName evidence="1">Uncharacterized protein</fullName>
    </submittedName>
</protein>
<gene>
    <name evidence="1" type="ORF">KIN20_030219</name>
</gene>
<evidence type="ECO:0000313" key="1">
    <source>
        <dbReference type="EMBL" id="KAJ1368870.1"/>
    </source>
</evidence>
<keyword evidence="2" id="KW-1185">Reference proteome</keyword>
<evidence type="ECO:0000313" key="2">
    <source>
        <dbReference type="Proteomes" id="UP001196413"/>
    </source>
</evidence>
<proteinExistence type="predicted"/>
<accession>A0AAD5WG73</accession>
<organism evidence="1 2">
    <name type="scientific">Parelaphostrongylus tenuis</name>
    <name type="common">Meningeal worm</name>
    <dbReference type="NCBI Taxonomy" id="148309"/>
    <lineage>
        <taxon>Eukaryota</taxon>
        <taxon>Metazoa</taxon>
        <taxon>Ecdysozoa</taxon>
        <taxon>Nematoda</taxon>
        <taxon>Chromadorea</taxon>
        <taxon>Rhabditida</taxon>
        <taxon>Rhabditina</taxon>
        <taxon>Rhabditomorpha</taxon>
        <taxon>Strongyloidea</taxon>
        <taxon>Metastrongylidae</taxon>
        <taxon>Parelaphostrongylus</taxon>
    </lineage>
</organism>
<dbReference type="Proteomes" id="UP001196413">
    <property type="component" value="Unassembled WGS sequence"/>
</dbReference>
<reference evidence="1" key="1">
    <citation type="submission" date="2021-06" db="EMBL/GenBank/DDBJ databases">
        <title>Parelaphostrongylus tenuis whole genome reference sequence.</title>
        <authorList>
            <person name="Garwood T.J."/>
            <person name="Larsen P.A."/>
            <person name="Fountain-Jones N.M."/>
            <person name="Garbe J.R."/>
            <person name="Macchietto M.G."/>
            <person name="Kania S.A."/>
            <person name="Gerhold R.W."/>
            <person name="Richards J.E."/>
            <person name="Wolf T.M."/>
        </authorList>
    </citation>
    <scope>NUCLEOTIDE SEQUENCE</scope>
    <source>
        <strain evidence="1">MNPRO001-30</strain>
        <tissue evidence="1">Meninges</tissue>
    </source>
</reference>
<name>A0AAD5WG73_PARTN</name>
<sequence>MERMTGANGRVLLTSLLAVFLSSSIVFVCGVLPLPKSQGRIGFLVVTFMLSNVSDEFENPERNSSKKALNFTVLDFTVPVQMAHGDLMKVVPKVPGIGKTNEEPIRFVRSLIARTAKEVSRREGRRALFPLTAIEEMIQQLDNDIAYVPVFCSEVVLL</sequence>
<dbReference type="EMBL" id="JAHQIW010006338">
    <property type="protein sequence ID" value="KAJ1368870.1"/>
    <property type="molecule type" value="Genomic_DNA"/>
</dbReference>
<dbReference type="AlphaFoldDB" id="A0AAD5WG73"/>
<comment type="caution">
    <text evidence="1">The sequence shown here is derived from an EMBL/GenBank/DDBJ whole genome shotgun (WGS) entry which is preliminary data.</text>
</comment>